<dbReference type="Proteomes" id="UP000078343">
    <property type="component" value="Unassembled WGS sequence"/>
</dbReference>
<dbReference type="InterPro" id="IPR036864">
    <property type="entry name" value="Zn2-C6_fun-type_DNA-bd_sf"/>
</dbReference>
<dbReference type="CDD" id="cd00067">
    <property type="entry name" value="GAL4"/>
    <property type="match status" value="1"/>
</dbReference>
<dbReference type="GeneID" id="30008560"/>
<evidence type="ECO:0000256" key="4">
    <source>
        <dbReference type="ARBA" id="ARBA00023163"/>
    </source>
</evidence>
<dbReference type="InterPro" id="IPR001138">
    <property type="entry name" value="Zn2Cys6_DnaBD"/>
</dbReference>
<dbReference type="Gene3D" id="4.10.240.10">
    <property type="entry name" value="Zn(2)-C6 fungal-type DNA-binding domain"/>
    <property type="match status" value="1"/>
</dbReference>
<dbReference type="EMBL" id="LVYI01000003">
    <property type="protein sequence ID" value="OAP62188.1"/>
    <property type="molecule type" value="Genomic_DNA"/>
</dbReference>
<keyword evidence="4" id="KW-0804">Transcription</keyword>
<feature type="region of interest" description="Disordered" evidence="6">
    <location>
        <begin position="174"/>
        <end position="200"/>
    </location>
</feature>
<feature type="region of interest" description="Disordered" evidence="6">
    <location>
        <begin position="1"/>
        <end position="60"/>
    </location>
</feature>
<dbReference type="PROSITE" id="PS50048">
    <property type="entry name" value="ZN2_CY6_FUNGAL_2"/>
    <property type="match status" value="1"/>
</dbReference>
<feature type="compositionally biased region" description="Low complexity" evidence="6">
    <location>
        <begin position="35"/>
        <end position="45"/>
    </location>
</feature>
<sequence>MITTTTLVMPVDKRGEALRRPPLRLPVIAPKEDQSSSASSSRSGPSVPPRSRLPPRSRSGCWTCRSRKVKCDESKPVCGPCARLSLNCDFNPRISFRNDTSRVVGRMQDVTIAASPVWDPATSPALTENSPGSADVDDLPPFASLTTDEEREKKAERSSPGTYHVVVNQESFRNLPEYTDEPEIKQELLPPPRRSSLATSLASSFSRDAGTEVVPVSGDPNIVVLPRFQDVKRRSTFSSNRARSPISPTLGHAMVKDEATIKVEDPEEAVLSEESDSMPEPELPAVGQEARYLRQFRQVVWKHLVPAEPDQRDGMARSSVHILEHAAAGFPPLHHAMMAVAALSVAIQEGKEWLDALQYYQQALPALQSTLRGPNDLSSDGAFLTHFLLLVYEIAAADVEHSNLWSQHLLTLLQISLLRRDELGGEVFPFVVWWICNIDLDALLSGAGNGGYVESLLNNDLIPPPSFHLYPLGLDGSSVLYADEVEVLPIILQLDYEVTLLGIRLALLAREFRSDITFDGVDILQRSQALRIRQSRIFELQEALRQLWVTPAVMMINQEVDNLPLRPKQLYEHAASLYRACIIYSHTSIWPGQRLETSPDYDTEIAVASSQILQMTSKALAEDRSYCRYLVFPVFMAGFVATDGAHRMHAVDLLREMEKSSIGRNTTTTRKVLAAVYEKQNERFMNTGQSLDVDWMHVMVEEDLMIVNFGL</sequence>
<reference evidence="8 9" key="1">
    <citation type="submission" date="2016-04" db="EMBL/GenBank/DDBJ databases">
        <title>Draft genome of Fonsecaea erecta CBS 125763.</title>
        <authorList>
            <person name="Weiss V.A."/>
            <person name="Vicente V.A."/>
            <person name="Raittz R.T."/>
            <person name="Moreno L.F."/>
            <person name="De Souza E.M."/>
            <person name="Pedrosa F.O."/>
            <person name="Steffens M.B."/>
            <person name="Faoro H."/>
            <person name="Tadra-Sfeir M.Z."/>
            <person name="Najafzadeh M.J."/>
            <person name="Felipe M.S."/>
            <person name="Teixeira M."/>
            <person name="Sun J."/>
            <person name="Xi L."/>
            <person name="Gomes R."/>
            <person name="De Azevedo C.M."/>
            <person name="Salgado C.G."/>
            <person name="Da Silva M.B."/>
            <person name="Nascimento M.F."/>
            <person name="Queiroz-Telles F."/>
            <person name="Attili D.S."/>
            <person name="Gorbushina A."/>
        </authorList>
    </citation>
    <scope>NUCLEOTIDE SEQUENCE [LARGE SCALE GENOMIC DNA]</scope>
    <source>
        <strain evidence="8 9">CBS 125763</strain>
    </source>
</reference>
<keyword evidence="5" id="KW-0539">Nucleus</keyword>
<evidence type="ECO:0000313" key="8">
    <source>
        <dbReference type="EMBL" id="OAP62188.1"/>
    </source>
</evidence>
<dbReference type="RefSeq" id="XP_018695555.1">
    <property type="nucleotide sequence ID" value="XM_018835905.1"/>
</dbReference>
<dbReference type="AlphaFoldDB" id="A0A178ZQS3"/>
<dbReference type="PANTHER" id="PTHR37534:SF49">
    <property type="entry name" value="LYSINE BIOSYNTHESIS REGULATORY PROTEIN LYS14"/>
    <property type="match status" value="1"/>
</dbReference>
<dbReference type="STRING" id="1367422.A0A178ZQS3"/>
<dbReference type="OrthoDB" id="3598904at2759"/>
<protein>
    <recommendedName>
        <fullName evidence="7">Zn(2)-C6 fungal-type domain-containing protein</fullName>
    </recommendedName>
</protein>
<feature type="domain" description="Zn(2)-C6 fungal-type" evidence="7">
    <location>
        <begin position="60"/>
        <end position="90"/>
    </location>
</feature>
<dbReference type="GO" id="GO:0000976">
    <property type="term" value="F:transcription cis-regulatory region binding"/>
    <property type="evidence" value="ECO:0007669"/>
    <property type="project" value="TreeGrafter"/>
</dbReference>
<dbReference type="GO" id="GO:0045944">
    <property type="term" value="P:positive regulation of transcription by RNA polymerase II"/>
    <property type="evidence" value="ECO:0007669"/>
    <property type="project" value="TreeGrafter"/>
</dbReference>
<keyword evidence="9" id="KW-1185">Reference proteome</keyword>
<feature type="region of interest" description="Disordered" evidence="6">
    <location>
        <begin position="119"/>
        <end position="142"/>
    </location>
</feature>
<evidence type="ECO:0000256" key="1">
    <source>
        <dbReference type="ARBA" id="ARBA00004123"/>
    </source>
</evidence>
<comment type="caution">
    <text evidence="8">The sequence shown here is derived from an EMBL/GenBank/DDBJ whole genome shotgun (WGS) entry which is preliminary data.</text>
</comment>
<keyword evidence="2" id="KW-0805">Transcription regulation</keyword>
<evidence type="ECO:0000256" key="2">
    <source>
        <dbReference type="ARBA" id="ARBA00023015"/>
    </source>
</evidence>
<dbReference type="Pfam" id="PF00172">
    <property type="entry name" value="Zn_clus"/>
    <property type="match status" value="1"/>
</dbReference>
<dbReference type="SMART" id="SM00066">
    <property type="entry name" value="GAL4"/>
    <property type="match status" value="1"/>
</dbReference>
<organism evidence="8 9">
    <name type="scientific">Fonsecaea erecta</name>
    <dbReference type="NCBI Taxonomy" id="1367422"/>
    <lineage>
        <taxon>Eukaryota</taxon>
        <taxon>Fungi</taxon>
        <taxon>Dikarya</taxon>
        <taxon>Ascomycota</taxon>
        <taxon>Pezizomycotina</taxon>
        <taxon>Eurotiomycetes</taxon>
        <taxon>Chaetothyriomycetidae</taxon>
        <taxon>Chaetothyriales</taxon>
        <taxon>Herpotrichiellaceae</taxon>
        <taxon>Fonsecaea</taxon>
    </lineage>
</organism>
<dbReference type="Pfam" id="PF11951">
    <property type="entry name" value="Fungal_trans_2"/>
    <property type="match status" value="2"/>
</dbReference>
<proteinExistence type="predicted"/>
<dbReference type="GO" id="GO:0008270">
    <property type="term" value="F:zinc ion binding"/>
    <property type="evidence" value="ECO:0007669"/>
    <property type="project" value="InterPro"/>
</dbReference>
<dbReference type="InterPro" id="IPR021858">
    <property type="entry name" value="Fun_TF"/>
</dbReference>
<evidence type="ECO:0000256" key="6">
    <source>
        <dbReference type="SAM" id="MobiDB-lite"/>
    </source>
</evidence>
<dbReference type="PANTHER" id="PTHR37534">
    <property type="entry name" value="TRANSCRIPTIONAL ACTIVATOR PROTEIN UGA3"/>
    <property type="match status" value="1"/>
</dbReference>
<gene>
    <name evidence="8" type="ORF">AYL99_04391</name>
</gene>
<dbReference type="SUPFAM" id="SSF57701">
    <property type="entry name" value="Zn2/Cys6 DNA-binding domain"/>
    <property type="match status" value="1"/>
</dbReference>
<dbReference type="PROSITE" id="PS00463">
    <property type="entry name" value="ZN2_CY6_FUNGAL_1"/>
    <property type="match status" value="1"/>
</dbReference>
<keyword evidence="3" id="KW-0238">DNA-binding</keyword>
<dbReference type="GO" id="GO:0000981">
    <property type="term" value="F:DNA-binding transcription factor activity, RNA polymerase II-specific"/>
    <property type="evidence" value="ECO:0007669"/>
    <property type="project" value="InterPro"/>
</dbReference>
<accession>A0A178ZQS3</accession>
<comment type="subcellular location">
    <subcellularLocation>
        <location evidence="1">Nucleus</location>
    </subcellularLocation>
</comment>
<evidence type="ECO:0000256" key="5">
    <source>
        <dbReference type="ARBA" id="ARBA00023242"/>
    </source>
</evidence>
<evidence type="ECO:0000313" key="9">
    <source>
        <dbReference type="Proteomes" id="UP000078343"/>
    </source>
</evidence>
<name>A0A178ZQS3_9EURO</name>
<evidence type="ECO:0000259" key="7">
    <source>
        <dbReference type="PROSITE" id="PS50048"/>
    </source>
</evidence>
<dbReference type="GO" id="GO:0005634">
    <property type="term" value="C:nucleus"/>
    <property type="evidence" value="ECO:0007669"/>
    <property type="project" value="UniProtKB-SubCell"/>
</dbReference>
<evidence type="ECO:0000256" key="3">
    <source>
        <dbReference type="ARBA" id="ARBA00023125"/>
    </source>
</evidence>